<evidence type="ECO:0008006" key="3">
    <source>
        <dbReference type="Google" id="ProtNLM"/>
    </source>
</evidence>
<accession>A0AB34IWU1</accession>
<keyword evidence="2" id="KW-1185">Reference proteome</keyword>
<dbReference type="SUPFAM" id="SSF55724">
    <property type="entry name" value="Mog1p/PsbP-like"/>
    <property type="match status" value="1"/>
</dbReference>
<dbReference type="AlphaFoldDB" id="A0AB34IWU1"/>
<evidence type="ECO:0000313" key="1">
    <source>
        <dbReference type="EMBL" id="KAL1507627.1"/>
    </source>
</evidence>
<protein>
    <recommendedName>
        <fullName evidence="3">PsbP C-terminal domain-containing protein</fullName>
    </recommendedName>
</protein>
<sequence length="243" mass="26267">MLVVLLAAAPASLESPRLLGRTPCVAPARVHLGYLHSARRRRILVDAAAAAAALHSIGARADETAVALPQYDEFGRMTDGKGYSEVTRFNTLQGDFGASVRMLASWVQQPDGSWKDPVLGSSASFVRMSSRPTSFTSTAELGRPERVELVPVLGLAEELKRADLVSAAIRKTQDAEYYDYDLALPARNCVPELATACLPEKVVLVSCAVCEGRLHVMEVAANPDEWRRSGKALRSLRSTFTVG</sequence>
<organism evidence="1 2">
    <name type="scientific">Prymnesium parvum</name>
    <name type="common">Toxic golden alga</name>
    <dbReference type="NCBI Taxonomy" id="97485"/>
    <lineage>
        <taxon>Eukaryota</taxon>
        <taxon>Haptista</taxon>
        <taxon>Haptophyta</taxon>
        <taxon>Prymnesiophyceae</taxon>
        <taxon>Prymnesiales</taxon>
        <taxon>Prymnesiaceae</taxon>
        <taxon>Prymnesium</taxon>
    </lineage>
</organism>
<evidence type="ECO:0000313" key="2">
    <source>
        <dbReference type="Proteomes" id="UP001515480"/>
    </source>
</evidence>
<dbReference type="InterPro" id="IPR016123">
    <property type="entry name" value="Mog1/PsbP_a/b/a-sand"/>
</dbReference>
<dbReference type="Gene3D" id="3.40.1000.10">
    <property type="entry name" value="Mog1/PsbP, alpha/beta/alpha sandwich"/>
    <property type="match status" value="1"/>
</dbReference>
<comment type="caution">
    <text evidence="1">The sequence shown here is derived from an EMBL/GenBank/DDBJ whole genome shotgun (WGS) entry which is preliminary data.</text>
</comment>
<dbReference type="EMBL" id="JBGBPQ010000017">
    <property type="protein sequence ID" value="KAL1507627.1"/>
    <property type="molecule type" value="Genomic_DNA"/>
</dbReference>
<proteinExistence type="predicted"/>
<gene>
    <name evidence="1" type="ORF">AB1Y20_007246</name>
</gene>
<name>A0AB34IWU1_PRYPA</name>
<reference evidence="1 2" key="1">
    <citation type="journal article" date="2024" name="Science">
        <title>Giant polyketide synthase enzymes in the biosynthesis of giant marine polyether toxins.</title>
        <authorList>
            <person name="Fallon T.R."/>
            <person name="Shende V.V."/>
            <person name="Wierzbicki I.H."/>
            <person name="Pendleton A.L."/>
            <person name="Watervoot N.F."/>
            <person name="Auber R.P."/>
            <person name="Gonzalez D.J."/>
            <person name="Wisecaver J.H."/>
            <person name="Moore B.S."/>
        </authorList>
    </citation>
    <scope>NUCLEOTIDE SEQUENCE [LARGE SCALE GENOMIC DNA]</scope>
    <source>
        <strain evidence="1 2">12B1</strain>
    </source>
</reference>
<dbReference type="Proteomes" id="UP001515480">
    <property type="component" value="Unassembled WGS sequence"/>
</dbReference>